<dbReference type="Bgee" id="ENSAMXG00000039586">
    <property type="expression patterns" value="Expressed in head kidney and 14 other cell types or tissues"/>
</dbReference>
<dbReference type="PANTHER" id="PTHR45036">
    <property type="entry name" value="METHYLTRANSFERASE LIKE 7B"/>
    <property type="match status" value="1"/>
</dbReference>
<evidence type="ECO:0000259" key="1">
    <source>
        <dbReference type="Pfam" id="PF08241"/>
    </source>
</evidence>
<reference evidence="2" key="4">
    <citation type="submission" date="2025-09" db="UniProtKB">
        <authorList>
            <consortium name="Ensembl"/>
        </authorList>
    </citation>
    <scope>IDENTIFICATION</scope>
</reference>
<dbReference type="CDD" id="cd02440">
    <property type="entry name" value="AdoMet_MTases"/>
    <property type="match status" value="1"/>
</dbReference>
<feature type="domain" description="Methyltransferase type 11" evidence="1">
    <location>
        <begin position="75"/>
        <end position="172"/>
    </location>
</feature>
<dbReference type="Proteomes" id="UP000018467">
    <property type="component" value="Unassembled WGS sequence"/>
</dbReference>
<reference evidence="3" key="2">
    <citation type="journal article" date="2014" name="Nat. Commun.">
        <title>The cavefish genome reveals candidate genes for eye loss.</title>
        <authorList>
            <person name="McGaugh S.E."/>
            <person name="Gross J.B."/>
            <person name="Aken B."/>
            <person name="Blin M."/>
            <person name="Borowsky R."/>
            <person name="Chalopin D."/>
            <person name="Hinaux H."/>
            <person name="Jeffery W.R."/>
            <person name="Keene A."/>
            <person name="Ma L."/>
            <person name="Minx P."/>
            <person name="Murphy D."/>
            <person name="O'Quin K.E."/>
            <person name="Retaux S."/>
            <person name="Rohner N."/>
            <person name="Searle S.M."/>
            <person name="Stahl B.A."/>
            <person name="Tabin C."/>
            <person name="Volff J.N."/>
            <person name="Yoshizawa M."/>
            <person name="Warren W.C."/>
        </authorList>
    </citation>
    <scope>NUCLEOTIDE SEQUENCE [LARGE SCALE GENOMIC DNA]</scope>
    <source>
        <strain evidence="3">female</strain>
    </source>
</reference>
<dbReference type="PANTHER" id="PTHR45036:SF1">
    <property type="entry name" value="METHYLTRANSFERASE LIKE 7A"/>
    <property type="match status" value="1"/>
</dbReference>
<dbReference type="InterPro" id="IPR013216">
    <property type="entry name" value="Methyltransf_11"/>
</dbReference>
<reference evidence="3" key="1">
    <citation type="submission" date="2013-03" db="EMBL/GenBank/DDBJ databases">
        <authorList>
            <person name="Jeffery W."/>
            <person name="Warren W."/>
            <person name="Wilson R.K."/>
        </authorList>
    </citation>
    <scope>NUCLEOTIDE SEQUENCE</scope>
    <source>
        <strain evidence="3">female</strain>
    </source>
</reference>
<dbReference type="GeneTree" id="ENSGT00940000154786"/>
<proteinExistence type="predicted"/>
<dbReference type="InParanoid" id="A0A3B1IVV9"/>
<dbReference type="STRING" id="7994.ENSAMXP00000033685"/>
<dbReference type="AlphaFoldDB" id="A0A3B1IVV9"/>
<reference evidence="2" key="3">
    <citation type="submission" date="2025-08" db="UniProtKB">
        <authorList>
            <consortium name="Ensembl"/>
        </authorList>
    </citation>
    <scope>IDENTIFICATION</scope>
</reference>
<evidence type="ECO:0000313" key="3">
    <source>
        <dbReference type="Proteomes" id="UP000018467"/>
    </source>
</evidence>
<dbReference type="Ensembl" id="ENSAMXT00000054301.1">
    <property type="protein sequence ID" value="ENSAMXP00000033685.1"/>
    <property type="gene ID" value="ENSAMXG00000039586.1"/>
</dbReference>
<dbReference type="InterPro" id="IPR052356">
    <property type="entry name" value="Thiol_S-MT"/>
</dbReference>
<evidence type="ECO:0000313" key="2">
    <source>
        <dbReference type="Ensembl" id="ENSAMXP00000033685.1"/>
    </source>
</evidence>
<accession>A0A3B1IVV9</accession>
<dbReference type="SUPFAM" id="SSF53335">
    <property type="entry name" value="S-adenosyl-L-methionine-dependent methyltransferases"/>
    <property type="match status" value="1"/>
</dbReference>
<dbReference type="InterPro" id="IPR029063">
    <property type="entry name" value="SAM-dependent_MTases_sf"/>
</dbReference>
<dbReference type="Gene3D" id="3.40.50.150">
    <property type="entry name" value="Vaccinia Virus protein VP39"/>
    <property type="match status" value="1"/>
</dbReference>
<keyword evidence="3" id="KW-1185">Reference proteome</keyword>
<dbReference type="GO" id="GO:0008757">
    <property type="term" value="F:S-adenosylmethionine-dependent methyltransferase activity"/>
    <property type="evidence" value="ECO:0007669"/>
    <property type="project" value="InterPro"/>
</dbReference>
<dbReference type="Pfam" id="PF08241">
    <property type="entry name" value="Methyltransf_11"/>
    <property type="match status" value="1"/>
</dbReference>
<sequence length="243" mass="27646">MSILLQISVLVVKILTLPLLVVDQLGFGRFYKRVFPAIMYKLSFSYNSKMDEKKRELFRELQRFSPRGGGPLRLLEVGCGSGANFQHYPTGTRVTCTDPNPHFQSYLQKSMDKNDHLVYEKFVVASGEDLRVVEDNSVDVVVCTLVMCSCQNTPKVIREAKRVLRPGGAFFFLEHVSADPSTWTYFLQHVFQPLMYYFLDGCDPTRATWKHLEAAGFSDLQFCHFRAPFAAVVSPHIVGYAVK</sequence>
<organism evidence="2 3">
    <name type="scientific">Astyanax mexicanus</name>
    <name type="common">Blind cave fish</name>
    <name type="synonym">Astyanax fasciatus mexicanus</name>
    <dbReference type="NCBI Taxonomy" id="7994"/>
    <lineage>
        <taxon>Eukaryota</taxon>
        <taxon>Metazoa</taxon>
        <taxon>Chordata</taxon>
        <taxon>Craniata</taxon>
        <taxon>Vertebrata</taxon>
        <taxon>Euteleostomi</taxon>
        <taxon>Actinopterygii</taxon>
        <taxon>Neopterygii</taxon>
        <taxon>Teleostei</taxon>
        <taxon>Ostariophysi</taxon>
        <taxon>Characiformes</taxon>
        <taxon>Characoidei</taxon>
        <taxon>Acestrorhamphidae</taxon>
        <taxon>Acestrorhamphinae</taxon>
        <taxon>Astyanax</taxon>
    </lineage>
</organism>
<protein>
    <submittedName>
        <fullName evidence="2">Methyltransferase-like protein 7A</fullName>
    </submittedName>
</protein>
<name>A0A3B1IVV9_ASTMX</name>